<evidence type="ECO:0000256" key="9">
    <source>
        <dbReference type="ARBA" id="ARBA00022777"/>
    </source>
</evidence>
<feature type="domain" description="Histidine kinase" evidence="15">
    <location>
        <begin position="258"/>
        <end position="471"/>
    </location>
</feature>
<evidence type="ECO:0000256" key="10">
    <source>
        <dbReference type="ARBA" id="ARBA00022840"/>
    </source>
</evidence>
<evidence type="ECO:0000256" key="8">
    <source>
        <dbReference type="ARBA" id="ARBA00022741"/>
    </source>
</evidence>
<keyword evidence="7 14" id="KW-0812">Transmembrane</keyword>
<evidence type="ECO:0000256" key="7">
    <source>
        <dbReference type="ARBA" id="ARBA00022692"/>
    </source>
</evidence>
<dbReference type="InterPro" id="IPR003594">
    <property type="entry name" value="HATPase_dom"/>
</dbReference>
<evidence type="ECO:0000256" key="3">
    <source>
        <dbReference type="ARBA" id="ARBA00012438"/>
    </source>
</evidence>
<evidence type="ECO:0000256" key="5">
    <source>
        <dbReference type="ARBA" id="ARBA00022553"/>
    </source>
</evidence>
<dbReference type="InterPro" id="IPR003661">
    <property type="entry name" value="HisK_dim/P_dom"/>
</dbReference>
<evidence type="ECO:0000256" key="4">
    <source>
        <dbReference type="ARBA" id="ARBA00022475"/>
    </source>
</evidence>
<keyword evidence="9 16" id="KW-0418">Kinase</keyword>
<dbReference type="Proteomes" id="UP000287872">
    <property type="component" value="Unassembled WGS sequence"/>
</dbReference>
<keyword evidence="13 14" id="KW-0472">Membrane</keyword>
<evidence type="ECO:0000259" key="15">
    <source>
        <dbReference type="PROSITE" id="PS50109"/>
    </source>
</evidence>
<dbReference type="SUPFAM" id="SSF55874">
    <property type="entry name" value="ATPase domain of HSP90 chaperone/DNA topoisomerase II/histidine kinase"/>
    <property type="match status" value="1"/>
</dbReference>
<reference evidence="16 17" key="1">
    <citation type="submission" date="2018-11" db="EMBL/GenBank/DDBJ databases">
        <title>Genome sequencing and assembly of Clostridium tagluense strain A121.</title>
        <authorList>
            <person name="Murakami T."/>
            <person name="Segawa T."/>
            <person name="Shcherbakova V.A."/>
            <person name="Mori H."/>
            <person name="Yoshimura Y."/>
        </authorList>
    </citation>
    <scope>NUCLEOTIDE SEQUENCE [LARGE SCALE GENOMIC DNA]</scope>
    <source>
        <strain evidence="16 17">A121</strain>
    </source>
</reference>
<keyword evidence="5" id="KW-0597">Phosphoprotein</keyword>
<dbReference type="Gene3D" id="6.10.340.10">
    <property type="match status" value="1"/>
</dbReference>
<dbReference type="PANTHER" id="PTHR45528">
    <property type="entry name" value="SENSOR HISTIDINE KINASE CPXA"/>
    <property type="match status" value="1"/>
</dbReference>
<dbReference type="SMART" id="SM00387">
    <property type="entry name" value="HATPase_c"/>
    <property type="match status" value="1"/>
</dbReference>
<dbReference type="GO" id="GO:0000155">
    <property type="term" value="F:phosphorelay sensor kinase activity"/>
    <property type="evidence" value="ECO:0007669"/>
    <property type="project" value="InterPro"/>
</dbReference>
<evidence type="ECO:0000256" key="12">
    <source>
        <dbReference type="ARBA" id="ARBA00023012"/>
    </source>
</evidence>
<dbReference type="AlphaFoldDB" id="A0A401UKZ2"/>
<dbReference type="InterPro" id="IPR050398">
    <property type="entry name" value="HssS/ArlS-like"/>
</dbReference>
<proteinExistence type="predicted"/>
<dbReference type="Gene3D" id="1.10.287.130">
    <property type="match status" value="1"/>
</dbReference>
<name>A0A401UKZ2_9CLOT</name>
<protein>
    <recommendedName>
        <fullName evidence="3">histidine kinase</fullName>
        <ecNumber evidence="3">2.7.13.3</ecNumber>
    </recommendedName>
</protein>
<keyword evidence="8" id="KW-0547">Nucleotide-binding</keyword>
<evidence type="ECO:0000256" key="13">
    <source>
        <dbReference type="ARBA" id="ARBA00023136"/>
    </source>
</evidence>
<comment type="catalytic activity">
    <reaction evidence="1">
        <text>ATP + protein L-histidine = ADP + protein N-phospho-L-histidine.</text>
        <dbReference type="EC" id="2.7.13.3"/>
    </reaction>
</comment>
<dbReference type="SMART" id="SM00388">
    <property type="entry name" value="HisKA"/>
    <property type="match status" value="1"/>
</dbReference>
<dbReference type="Pfam" id="PF00512">
    <property type="entry name" value="HisKA"/>
    <property type="match status" value="1"/>
</dbReference>
<dbReference type="Pfam" id="PF02518">
    <property type="entry name" value="HATPase_c"/>
    <property type="match status" value="1"/>
</dbReference>
<dbReference type="InterPro" id="IPR005467">
    <property type="entry name" value="His_kinase_dom"/>
</dbReference>
<evidence type="ECO:0000256" key="14">
    <source>
        <dbReference type="SAM" id="Phobius"/>
    </source>
</evidence>
<keyword evidence="6" id="KW-0808">Transferase</keyword>
<dbReference type="PRINTS" id="PR00344">
    <property type="entry name" value="BCTRLSENSOR"/>
</dbReference>
<evidence type="ECO:0000313" key="16">
    <source>
        <dbReference type="EMBL" id="GCD10129.1"/>
    </source>
</evidence>
<evidence type="ECO:0000256" key="11">
    <source>
        <dbReference type="ARBA" id="ARBA00022989"/>
    </source>
</evidence>
<keyword evidence="12" id="KW-0902">Two-component regulatory system</keyword>
<dbReference type="CDD" id="cd00082">
    <property type="entry name" value="HisKA"/>
    <property type="match status" value="1"/>
</dbReference>
<evidence type="ECO:0000313" key="17">
    <source>
        <dbReference type="Proteomes" id="UP000287872"/>
    </source>
</evidence>
<dbReference type="RefSeq" id="WP_125000191.1">
    <property type="nucleotide sequence ID" value="NZ_BHYK01000008.1"/>
</dbReference>
<dbReference type="EC" id="2.7.13.3" evidence="3"/>
<dbReference type="GO" id="GO:0005524">
    <property type="term" value="F:ATP binding"/>
    <property type="evidence" value="ECO:0007669"/>
    <property type="project" value="UniProtKB-KW"/>
</dbReference>
<dbReference type="CDD" id="cd00075">
    <property type="entry name" value="HATPase"/>
    <property type="match status" value="1"/>
</dbReference>
<comment type="subcellular location">
    <subcellularLocation>
        <location evidence="2">Cell membrane</location>
        <topology evidence="2">Multi-pass membrane protein</topology>
    </subcellularLocation>
</comment>
<dbReference type="PANTHER" id="PTHR45528:SF1">
    <property type="entry name" value="SENSOR HISTIDINE KINASE CPXA"/>
    <property type="match status" value="1"/>
</dbReference>
<dbReference type="InterPro" id="IPR004358">
    <property type="entry name" value="Sig_transdc_His_kin-like_C"/>
</dbReference>
<keyword evidence="17" id="KW-1185">Reference proteome</keyword>
<evidence type="ECO:0000256" key="1">
    <source>
        <dbReference type="ARBA" id="ARBA00000085"/>
    </source>
</evidence>
<dbReference type="InterPro" id="IPR036097">
    <property type="entry name" value="HisK_dim/P_sf"/>
</dbReference>
<comment type="caution">
    <text evidence="16">The sequence shown here is derived from an EMBL/GenBank/DDBJ whole genome shotgun (WGS) entry which is preliminary data.</text>
</comment>
<gene>
    <name evidence="16" type="ORF">Ctaglu_17520</name>
</gene>
<keyword evidence="11 14" id="KW-1133">Transmembrane helix</keyword>
<dbReference type="Gene3D" id="3.30.565.10">
    <property type="entry name" value="Histidine kinase-like ATPase, C-terminal domain"/>
    <property type="match status" value="1"/>
</dbReference>
<keyword evidence="10" id="KW-0067">ATP-binding</keyword>
<dbReference type="InterPro" id="IPR036890">
    <property type="entry name" value="HATPase_C_sf"/>
</dbReference>
<dbReference type="PROSITE" id="PS50109">
    <property type="entry name" value="HIS_KIN"/>
    <property type="match status" value="1"/>
</dbReference>
<accession>A0A401UKZ2</accession>
<organism evidence="16 17">
    <name type="scientific">Clostridium tagluense</name>
    <dbReference type="NCBI Taxonomy" id="360422"/>
    <lineage>
        <taxon>Bacteria</taxon>
        <taxon>Bacillati</taxon>
        <taxon>Bacillota</taxon>
        <taxon>Clostridia</taxon>
        <taxon>Eubacteriales</taxon>
        <taxon>Clostridiaceae</taxon>
        <taxon>Clostridium</taxon>
    </lineage>
</organism>
<dbReference type="GO" id="GO:0005886">
    <property type="term" value="C:plasma membrane"/>
    <property type="evidence" value="ECO:0007669"/>
    <property type="project" value="UniProtKB-SubCell"/>
</dbReference>
<feature type="transmembrane region" description="Helical" evidence="14">
    <location>
        <begin position="172"/>
        <end position="191"/>
    </location>
</feature>
<dbReference type="SUPFAM" id="SSF47384">
    <property type="entry name" value="Homodimeric domain of signal transducing histidine kinase"/>
    <property type="match status" value="1"/>
</dbReference>
<feature type="transmembrane region" description="Helical" evidence="14">
    <location>
        <begin position="9"/>
        <end position="33"/>
    </location>
</feature>
<dbReference type="OrthoDB" id="368131at2"/>
<keyword evidence="4" id="KW-1003">Cell membrane</keyword>
<dbReference type="EMBL" id="BHYK01000008">
    <property type="protein sequence ID" value="GCD10129.1"/>
    <property type="molecule type" value="Genomic_DNA"/>
</dbReference>
<evidence type="ECO:0000256" key="6">
    <source>
        <dbReference type="ARBA" id="ARBA00022679"/>
    </source>
</evidence>
<sequence length="471" mass="53967">MKLKLIARFMWTVVSVVIIVMIINIIAIFSFAIHNDNTKNTIIEKKLEGLGAEDYTRNFSEYIVGNKETISVDNNGKLSLSNNDIWIQILDEKSSEIYSYRKPKGTKESYTPFQLIHEYKYSDEKALSTIFVGEKKIEGRAYSYIIGFPRVKVERQVFTISMNNFVETIRRTIYSILILDVLIALFFAYLFSRRLTRPLSNIINGVLVLSDGNYNLELSEKGIYTVVYRNLNNLSSTLKSNEIERKKLDKMREEWISNMSHDIKTPLVSIKGYAELLSSDDYDLSKEEVKQYSKIIDSKANYIKELVDDLNLTTRLKNKVLKLNKKKVNMVSLVRNAVIDILNDPSNAKVDIDFICEYEDIEAFVDASLIMRTMKNLIYNAIVHNEEGVNIKVSVEKKDNLKIIISDNGKGIRPEELNHIFERYYRGTNTGKGHEGSGLGMAIANDIVKAHDGEIKILSELGRGTEIEIYL</sequence>
<evidence type="ECO:0000256" key="2">
    <source>
        <dbReference type="ARBA" id="ARBA00004651"/>
    </source>
</evidence>